<dbReference type="GO" id="GO:0006281">
    <property type="term" value="P:DNA repair"/>
    <property type="evidence" value="ECO:0007669"/>
    <property type="project" value="UniProtKB-KW"/>
</dbReference>
<evidence type="ECO:0000313" key="8">
    <source>
        <dbReference type="EMBL" id="KKN22883.1"/>
    </source>
</evidence>
<sequence>MRNSAPQSISDLENRCQLLAGKTLGQLATELSLPVPDNLLTNKGWVGQLLEHYLGADAGNLAEPDFTTLDIELKTLPLNTFGEPKESTYVCTVSLKEQARLTWENSWVKRKLAHVLWVPIESDTTIPLAERYVGQAWLWQPTNEQEKCLKQDWEELMDRLAFGEQADLTAREGQYLQVRPKAANSRVMAKTSNSQGDDIMMNPRGFYLRTVFTKQLLAEAQK</sequence>
<evidence type="ECO:0000256" key="4">
    <source>
        <dbReference type="ARBA" id="ARBA00022763"/>
    </source>
</evidence>
<name>A0A0F9S0K5_9ZZZZ</name>
<accession>A0A0F9S0K5</accession>
<dbReference type="AlphaFoldDB" id="A0A0F9S0K5"/>
<dbReference type="GO" id="GO:0006304">
    <property type="term" value="P:DNA modification"/>
    <property type="evidence" value="ECO:0007669"/>
    <property type="project" value="InterPro"/>
</dbReference>
<dbReference type="NCBIfam" id="TIGR02248">
    <property type="entry name" value="mutH_TIGR"/>
    <property type="match status" value="1"/>
</dbReference>
<organism evidence="8">
    <name type="scientific">marine sediment metagenome</name>
    <dbReference type="NCBI Taxonomy" id="412755"/>
    <lineage>
        <taxon>unclassified sequences</taxon>
        <taxon>metagenomes</taxon>
        <taxon>ecological metagenomes</taxon>
    </lineage>
</organism>
<keyword evidence="2" id="KW-0540">Nuclease</keyword>
<dbReference type="GO" id="GO:0016787">
    <property type="term" value="F:hydrolase activity"/>
    <property type="evidence" value="ECO:0007669"/>
    <property type="project" value="UniProtKB-KW"/>
</dbReference>
<dbReference type="CDD" id="cd00583">
    <property type="entry name" value="MutH-like"/>
    <property type="match status" value="1"/>
</dbReference>
<dbReference type="SMART" id="SM00927">
    <property type="entry name" value="MutH"/>
    <property type="match status" value="1"/>
</dbReference>
<keyword evidence="4" id="KW-0227">DNA damage</keyword>
<dbReference type="Gene3D" id="3.40.600.10">
    <property type="entry name" value="DNA mismatch repair MutH/Restriction endonuclease, type II"/>
    <property type="match status" value="1"/>
</dbReference>
<dbReference type="InterPro" id="IPR011335">
    <property type="entry name" value="Restrct_endonuc-II-like"/>
</dbReference>
<feature type="domain" description="DNA mismatch repair MutH/Type II restriction enzyme Sau3AI" evidence="7">
    <location>
        <begin position="54"/>
        <end position="152"/>
    </location>
</feature>
<keyword evidence="6" id="KW-0234">DNA repair</keyword>
<keyword evidence="5" id="KW-0378">Hydrolase</keyword>
<reference evidence="8" key="1">
    <citation type="journal article" date="2015" name="Nature">
        <title>Complex archaea that bridge the gap between prokaryotes and eukaryotes.</title>
        <authorList>
            <person name="Spang A."/>
            <person name="Saw J.H."/>
            <person name="Jorgensen S.L."/>
            <person name="Zaremba-Niedzwiedzka K."/>
            <person name="Martijn J."/>
            <person name="Lind A.E."/>
            <person name="van Eijk R."/>
            <person name="Schleper C."/>
            <person name="Guy L."/>
            <person name="Ettema T.J."/>
        </authorList>
    </citation>
    <scope>NUCLEOTIDE SEQUENCE</scope>
</reference>
<evidence type="ECO:0000259" key="7">
    <source>
        <dbReference type="SMART" id="SM00927"/>
    </source>
</evidence>
<dbReference type="InterPro" id="IPR011337">
    <property type="entry name" value="DNA_rep_MutH/RE_typeII_Sau3AI"/>
</dbReference>
<dbReference type="InterPro" id="IPR037057">
    <property type="entry name" value="DNA_rep_MutH/T2_RE_sf"/>
</dbReference>
<dbReference type="GO" id="GO:0003677">
    <property type="term" value="F:DNA binding"/>
    <property type="evidence" value="ECO:0007669"/>
    <property type="project" value="InterPro"/>
</dbReference>
<keyword evidence="3" id="KW-0255">Endonuclease</keyword>
<evidence type="ECO:0000256" key="2">
    <source>
        <dbReference type="ARBA" id="ARBA00022722"/>
    </source>
</evidence>
<comment type="caution">
    <text evidence="8">The sequence shown here is derived from an EMBL/GenBank/DDBJ whole genome shotgun (WGS) entry which is preliminary data.</text>
</comment>
<evidence type="ECO:0000256" key="3">
    <source>
        <dbReference type="ARBA" id="ARBA00022759"/>
    </source>
</evidence>
<evidence type="ECO:0000256" key="1">
    <source>
        <dbReference type="ARBA" id="ARBA00022490"/>
    </source>
</evidence>
<gene>
    <name evidence="8" type="ORF">LCGC14_0910610</name>
</gene>
<proteinExistence type="inferred from homology"/>
<dbReference type="NCBIfam" id="NF003458">
    <property type="entry name" value="PRK05070.1"/>
    <property type="match status" value="1"/>
</dbReference>
<protein>
    <recommendedName>
        <fullName evidence="7">DNA mismatch repair MutH/Type II restriction enzyme Sau3AI domain-containing protein</fullName>
    </recommendedName>
</protein>
<keyword evidence="1" id="KW-0963">Cytoplasm</keyword>
<dbReference type="GO" id="GO:0004519">
    <property type="term" value="F:endonuclease activity"/>
    <property type="evidence" value="ECO:0007669"/>
    <property type="project" value="UniProtKB-KW"/>
</dbReference>
<dbReference type="SUPFAM" id="SSF52980">
    <property type="entry name" value="Restriction endonuclease-like"/>
    <property type="match status" value="1"/>
</dbReference>
<dbReference type="HAMAP" id="MF_00759">
    <property type="entry name" value="MutH"/>
    <property type="match status" value="1"/>
</dbReference>
<evidence type="ECO:0000256" key="5">
    <source>
        <dbReference type="ARBA" id="ARBA00022801"/>
    </source>
</evidence>
<evidence type="ECO:0000256" key="6">
    <source>
        <dbReference type="ARBA" id="ARBA00023204"/>
    </source>
</evidence>
<dbReference type="Pfam" id="PF02976">
    <property type="entry name" value="MutH"/>
    <property type="match status" value="1"/>
</dbReference>
<dbReference type="InterPro" id="IPR004230">
    <property type="entry name" value="DNA_mismatch_repair_MutH"/>
</dbReference>
<dbReference type="EMBL" id="LAZR01003021">
    <property type="protein sequence ID" value="KKN22883.1"/>
    <property type="molecule type" value="Genomic_DNA"/>
</dbReference>